<name>A0A4P9WRB6_9FUNG</name>
<sequence>MSAGGTDSATGEPAVETDRERDLSGADSRCSALTEAGGDVAVAATACVETGDSAARSGSAPISAWEAHGLSIPSKSSPRRGADFWTEAATAGGATTAGSGTKDAKAVVAGIVSRLSSVSSMVGTGGDCMMGEIVCEESEIVSALPFSSTRLSSDAPTGRPAGGNIASGDRSNDRTDVVSGSVSDACDDANGSGSDGGAREDPSSCPERAWEAPGNRSGLDASSPISG</sequence>
<proteinExistence type="predicted"/>
<evidence type="ECO:0000313" key="3">
    <source>
        <dbReference type="Proteomes" id="UP000268535"/>
    </source>
</evidence>
<dbReference type="Proteomes" id="UP000268535">
    <property type="component" value="Unassembled WGS sequence"/>
</dbReference>
<evidence type="ECO:0000256" key="1">
    <source>
        <dbReference type="SAM" id="MobiDB-lite"/>
    </source>
</evidence>
<accession>A0A4P9WRB6</accession>
<feature type="region of interest" description="Disordered" evidence="1">
    <location>
        <begin position="1"/>
        <end position="30"/>
    </location>
</feature>
<reference evidence="3" key="1">
    <citation type="journal article" date="2018" name="Nat. Microbiol.">
        <title>Leveraging single-cell genomics to expand the fungal tree of life.</title>
        <authorList>
            <person name="Ahrendt S.R."/>
            <person name="Quandt C.A."/>
            <person name="Ciobanu D."/>
            <person name="Clum A."/>
            <person name="Salamov A."/>
            <person name="Andreopoulos B."/>
            <person name="Cheng J.F."/>
            <person name="Woyke T."/>
            <person name="Pelin A."/>
            <person name="Henrissat B."/>
            <person name="Reynolds N.K."/>
            <person name="Benny G.L."/>
            <person name="Smith M.E."/>
            <person name="James T.Y."/>
            <person name="Grigoriev I.V."/>
        </authorList>
    </citation>
    <scope>NUCLEOTIDE SEQUENCE [LARGE SCALE GENOMIC DNA]</scope>
    <source>
        <strain evidence="3">ATCC 52028</strain>
    </source>
</reference>
<organism evidence="2 3">
    <name type="scientific">Caulochytrium protostelioides</name>
    <dbReference type="NCBI Taxonomy" id="1555241"/>
    <lineage>
        <taxon>Eukaryota</taxon>
        <taxon>Fungi</taxon>
        <taxon>Fungi incertae sedis</taxon>
        <taxon>Chytridiomycota</taxon>
        <taxon>Chytridiomycota incertae sedis</taxon>
        <taxon>Chytridiomycetes</taxon>
        <taxon>Caulochytriales</taxon>
        <taxon>Caulochytriaceae</taxon>
        <taxon>Caulochytrium</taxon>
    </lineage>
</organism>
<gene>
    <name evidence="2" type="ORF">CAUPRSCDRAFT_12676</name>
</gene>
<evidence type="ECO:0000313" key="2">
    <source>
        <dbReference type="EMBL" id="RKO95624.1"/>
    </source>
</evidence>
<dbReference type="AlphaFoldDB" id="A0A4P9WRB6"/>
<feature type="region of interest" description="Disordered" evidence="1">
    <location>
        <begin position="148"/>
        <end position="227"/>
    </location>
</feature>
<dbReference type="EMBL" id="ML011253">
    <property type="protein sequence ID" value="RKO95624.1"/>
    <property type="molecule type" value="Genomic_DNA"/>
</dbReference>
<protein>
    <submittedName>
        <fullName evidence="2">Uncharacterized protein</fullName>
    </submittedName>
</protein>